<feature type="region of interest" description="Disordered" evidence="1">
    <location>
        <begin position="1"/>
        <end position="24"/>
    </location>
</feature>
<dbReference type="STRING" id="686832.A0A0C2YBB0"/>
<feature type="transmembrane region" description="Helical" evidence="2">
    <location>
        <begin position="775"/>
        <end position="801"/>
    </location>
</feature>
<evidence type="ECO:0000256" key="2">
    <source>
        <dbReference type="SAM" id="Phobius"/>
    </source>
</evidence>
<keyword evidence="2" id="KW-0472">Membrane</keyword>
<dbReference type="HOGENOM" id="CLU_290033_0_0_1"/>
<keyword evidence="2" id="KW-0812">Transmembrane</keyword>
<protein>
    <submittedName>
        <fullName evidence="3">Uncharacterized protein</fullName>
    </submittedName>
</protein>
<proteinExistence type="predicted"/>
<feature type="transmembrane region" description="Helical" evidence="2">
    <location>
        <begin position="821"/>
        <end position="842"/>
    </location>
</feature>
<feature type="region of interest" description="Disordered" evidence="1">
    <location>
        <begin position="347"/>
        <end position="542"/>
    </location>
</feature>
<feature type="region of interest" description="Disordered" evidence="1">
    <location>
        <begin position="893"/>
        <end position="979"/>
    </location>
</feature>
<gene>
    <name evidence="3" type="ORF">M413DRAFT_30162</name>
</gene>
<feature type="region of interest" description="Disordered" evidence="1">
    <location>
        <begin position="995"/>
        <end position="1085"/>
    </location>
</feature>
<feature type="region of interest" description="Disordered" evidence="1">
    <location>
        <begin position="1118"/>
        <end position="1151"/>
    </location>
</feature>
<dbReference type="OrthoDB" id="3067801at2759"/>
<evidence type="ECO:0000313" key="4">
    <source>
        <dbReference type="Proteomes" id="UP000053424"/>
    </source>
</evidence>
<feature type="compositionally biased region" description="Polar residues" evidence="1">
    <location>
        <begin position="8"/>
        <end position="22"/>
    </location>
</feature>
<organism evidence="3 4">
    <name type="scientific">Hebeloma cylindrosporum</name>
    <dbReference type="NCBI Taxonomy" id="76867"/>
    <lineage>
        <taxon>Eukaryota</taxon>
        <taxon>Fungi</taxon>
        <taxon>Dikarya</taxon>
        <taxon>Basidiomycota</taxon>
        <taxon>Agaricomycotina</taxon>
        <taxon>Agaricomycetes</taxon>
        <taxon>Agaricomycetidae</taxon>
        <taxon>Agaricales</taxon>
        <taxon>Agaricineae</taxon>
        <taxon>Hymenogastraceae</taxon>
        <taxon>Hebeloma</taxon>
    </lineage>
</organism>
<evidence type="ECO:0000313" key="3">
    <source>
        <dbReference type="EMBL" id="KIM38312.1"/>
    </source>
</evidence>
<name>A0A0C2YBB0_HEBCY</name>
<feature type="compositionally biased region" description="Polar residues" evidence="1">
    <location>
        <begin position="943"/>
        <end position="974"/>
    </location>
</feature>
<evidence type="ECO:0000256" key="1">
    <source>
        <dbReference type="SAM" id="MobiDB-lite"/>
    </source>
</evidence>
<feature type="compositionally biased region" description="Polar residues" evidence="1">
    <location>
        <begin position="361"/>
        <end position="375"/>
    </location>
</feature>
<dbReference type="AlphaFoldDB" id="A0A0C2YBB0"/>
<feature type="compositionally biased region" description="Polar residues" evidence="1">
    <location>
        <begin position="179"/>
        <end position="212"/>
    </location>
</feature>
<feature type="region of interest" description="Disordered" evidence="1">
    <location>
        <begin position="48"/>
        <end position="218"/>
    </location>
</feature>
<feature type="compositionally biased region" description="Polar residues" evidence="1">
    <location>
        <begin position="234"/>
        <end position="250"/>
    </location>
</feature>
<accession>A0A0C2YBB0</accession>
<dbReference type="EMBL" id="KN831791">
    <property type="protein sequence ID" value="KIM38312.1"/>
    <property type="molecule type" value="Genomic_DNA"/>
</dbReference>
<feature type="compositionally biased region" description="Polar residues" evidence="1">
    <location>
        <begin position="124"/>
        <end position="137"/>
    </location>
</feature>
<keyword evidence="4" id="KW-1185">Reference proteome</keyword>
<feature type="transmembrane region" description="Helical" evidence="2">
    <location>
        <begin position="726"/>
        <end position="746"/>
    </location>
</feature>
<dbReference type="Proteomes" id="UP000053424">
    <property type="component" value="Unassembled WGS sequence"/>
</dbReference>
<feature type="compositionally biased region" description="Polar residues" evidence="1">
    <location>
        <begin position="71"/>
        <end position="84"/>
    </location>
</feature>
<reference evidence="4" key="2">
    <citation type="submission" date="2015-01" db="EMBL/GenBank/DDBJ databases">
        <title>Evolutionary Origins and Diversification of the Mycorrhizal Mutualists.</title>
        <authorList>
            <consortium name="DOE Joint Genome Institute"/>
            <consortium name="Mycorrhizal Genomics Consortium"/>
            <person name="Kohler A."/>
            <person name="Kuo A."/>
            <person name="Nagy L.G."/>
            <person name="Floudas D."/>
            <person name="Copeland A."/>
            <person name="Barry K.W."/>
            <person name="Cichocki N."/>
            <person name="Veneault-Fourrey C."/>
            <person name="LaButti K."/>
            <person name="Lindquist E.A."/>
            <person name="Lipzen A."/>
            <person name="Lundell T."/>
            <person name="Morin E."/>
            <person name="Murat C."/>
            <person name="Riley R."/>
            <person name="Ohm R."/>
            <person name="Sun H."/>
            <person name="Tunlid A."/>
            <person name="Henrissat B."/>
            <person name="Grigoriev I.V."/>
            <person name="Hibbett D.S."/>
            <person name="Martin F."/>
        </authorList>
    </citation>
    <scope>NUCLEOTIDE SEQUENCE [LARGE SCALE GENOMIC DNA]</scope>
    <source>
        <strain evidence="4">h7</strain>
    </source>
</reference>
<feature type="region of interest" description="Disordered" evidence="1">
    <location>
        <begin position="234"/>
        <end position="275"/>
    </location>
</feature>
<feature type="compositionally biased region" description="Low complexity" evidence="1">
    <location>
        <begin position="263"/>
        <end position="274"/>
    </location>
</feature>
<feature type="compositionally biased region" description="Pro residues" evidence="1">
    <location>
        <begin position="1026"/>
        <end position="1043"/>
    </location>
</feature>
<sequence length="1151" mass="124780">MENRSGKTKNSSDISPRNSITEPSGLLVPAEEIFGMVDSQQATVVGLDNASPWNEAGSSDRSAPTHIIPTPVQSQPSNATSPAPQSKRGRSASTPRSSLYPPRQGFVGSTAPMLSSGGPVNPVSYPSQPYQLPSFSAPQIHGSPAQMSSHIDSRAPSPYQPSVYPSFPPRSQHPFTIPAQASYSSYGSSLVTYPSQPAPLQSQRPAPTSVPSAPQIPGSQFIYGAPGYHFVPQPSTIISTPQTRGSSQSVYGKGSAYSGSAPQQGSVRQSSGGSTTPGALFIPYANVPLPIGPTGPGRRRTDAFVASDPFRSHHSSKQHKPSGDLTFDDIPVAGATVVSQSWSKYDSASKLPTFPGPPASHPSSIGGQHQSQPPTGISWHPNQSPPYDLPQSNLNPPLIYPGGSQYPPPSPPIYNHSSSATASPMPYDGSPEYRPWTPGPGRPLPYPPEGDPTGTSSSAPTSHPYVQFQNPVETPPPPASSSNTNLDQQSTNPNLEPVIDAPASGDSERSTTPISRPPTAGDRPSDAYPPPHMHDPDDLPPVPPIPTHIYNPYYYPPFQVPFIPPTATPEESIWSRVRNVFRWPFSYQRHESILSFSSDESYPSLIVRFLVETVPREVYLHFLLRLPSLYFSRVARIFEEADLTLPEIKKMALETASQTNEDFDIQTLRSDVPPQYGRLKSTWEAFIDSVMREWKTFNLISALLLSAILTILQIESAAADPLTRYFAIVSLICALISLLFGCMYIIRFGSMRKTYKAAEWALEAQKSKTVIWWNVWVLLGMPVVWLTWSIMLYIASIMSFVWRTTVQDAGPPTALSGGSLLAVRIVITFVLGLGMVYAWLILSTFSRYGTAMDEAWKSRINGWLDEKAVTQQSLLPQPTAPYTPYPFPEPTHYVHPETVSDYRSGTPAYTQPYGPFPPLPPDSTASPAYANDGFTPPPDRNDSTTQLRSGSPHNMSSTPSATRANTQYNKASSLQRKDSDSSIIYTGTYTGYPTHRSFHFPPHDGQYAMPSPRLGSQKSHQKTPLAVPPGPSLPPIPGTPMPPFTTHTGGKKPSRREGETEDGDKINTAGLIMAGRGPRDDAEDETHVRFRSPVFSAHSPQGSFNFSGNDGDAEDLLFSAGSGSALTPRISPVTSEHGVDGGQESESIRRG</sequence>
<feature type="compositionally biased region" description="Polar residues" evidence="1">
    <location>
        <begin position="483"/>
        <end position="494"/>
    </location>
</feature>
<reference evidence="3 4" key="1">
    <citation type="submission" date="2014-04" db="EMBL/GenBank/DDBJ databases">
        <authorList>
            <consortium name="DOE Joint Genome Institute"/>
            <person name="Kuo A."/>
            <person name="Gay G."/>
            <person name="Dore J."/>
            <person name="Kohler A."/>
            <person name="Nagy L.G."/>
            <person name="Floudas D."/>
            <person name="Copeland A."/>
            <person name="Barry K.W."/>
            <person name="Cichocki N."/>
            <person name="Veneault-Fourrey C."/>
            <person name="LaButti K."/>
            <person name="Lindquist E.A."/>
            <person name="Lipzen A."/>
            <person name="Lundell T."/>
            <person name="Morin E."/>
            <person name="Murat C."/>
            <person name="Sun H."/>
            <person name="Tunlid A."/>
            <person name="Henrissat B."/>
            <person name="Grigoriev I.V."/>
            <person name="Hibbett D.S."/>
            <person name="Martin F."/>
            <person name="Nordberg H.P."/>
            <person name="Cantor M.N."/>
            <person name="Hua S.X."/>
        </authorList>
    </citation>
    <scope>NUCLEOTIDE SEQUENCE [LARGE SCALE GENOMIC DNA]</scope>
    <source>
        <strain evidence="4">h7</strain>
    </source>
</reference>
<feature type="compositionally biased region" description="Pro residues" evidence="1">
    <location>
        <begin position="437"/>
        <end position="450"/>
    </location>
</feature>
<keyword evidence="2" id="KW-1133">Transmembrane helix</keyword>